<sequence length="408" mass="46746">MNEPSKPEIKKSGGFSCSYCGDAPINHLLSFLESIFSVTLDNHAKKFFKYVPRFVKDFVDLVPEFLFRTLAFFKLVEFSPFIDKAYTFRSRIIWEEAKRRGIVMEQVIFRSRPLDYYRAILNGKFFYFESIPIQSEFLDTAQNWDDKVILKGELKKHHIPIPDYCELSFFGFKKNTEKIFSKLARYNKTLIVKPRVGSRGRHTITNIHTLEQFQAGINVAGEICSYLIAEEYLSGSVCRATLVSGMLAGFYRGQAPTLVGDGHQTIQELIDKKDKKRRNRVEPIRLGQELHDHVGRFGFKLQDILGAGVTLPLSHRIGRLFGGETEEMIDNLHPSFVPIFERAAKVLDLSVVGFDAIIPDPTKEASSQKWGIIECNTLPFIDLHYFALKGKPRNIAGMIWDNFFNAPR</sequence>
<protein>
    <recommendedName>
        <fullName evidence="3">ATP-grasp domain-containing protein</fullName>
    </recommendedName>
</protein>
<name>A0A1F6Y2Y3_9BACT</name>
<proteinExistence type="predicted"/>
<dbReference type="Proteomes" id="UP000177693">
    <property type="component" value="Unassembled WGS sequence"/>
</dbReference>
<dbReference type="GO" id="GO:0005524">
    <property type="term" value="F:ATP binding"/>
    <property type="evidence" value="ECO:0007669"/>
    <property type="project" value="InterPro"/>
</dbReference>
<accession>A0A1F6Y2Y3</accession>
<dbReference type="Gene3D" id="3.30.470.20">
    <property type="entry name" value="ATP-grasp fold, B domain"/>
    <property type="match status" value="2"/>
</dbReference>
<evidence type="ECO:0008006" key="3">
    <source>
        <dbReference type="Google" id="ProtNLM"/>
    </source>
</evidence>
<gene>
    <name evidence="1" type="ORF">A3I23_02225</name>
</gene>
<evidence type="ECO:0000313" key="2">
    <source>
        <dbReference type="Proteomes" id="UP000177693"/>
    </source>
</evidence>
<dbReference type="Gene3D" id="3.30.1490.20">
    <property type="entry name" value="ATP-grasp fold, A domain"/>
    <property type="match status" value="1"/>
</dbReference>
<comment type="caution">
    <text evidence="1">The sequence shown here is derived from an EMBL/GenBank/DDBJ whole genome shotgun (WGS) entry which is preliminary data.</text>
</comment>
<evidence type="ECO:0000313" key="1">
    <source>
        <dbReference type="EMBL" id="OGJ00702.1"/>
    </source>
</evidence>
<organism evidence="1 2">
    <name type="scientific">Candidatus Nomurabacteria bacterium RIFCSPLOWO2_02_FULL_40_67</name>
    <dbReference type="NCBI Taxonomy" id="1801787"/>
    <lineage>
        <taxon>Bacteria</taxon>
        <taxon>Candidatus Nomuraibacteriota</taxon>
    </lineage>
</organism>
<dbReference type="EMBL" id="MFVL01000029">
    <property type="protein sequence ID" value="OGJ00702.1"/>
    <property type="molecule type" value="Genomic_DNA"/>
</dbReference>
<dbReference type="InterPro" id="IPR013815">
    <property type="entry name" value="ATP_grasp_subdomain_1"/>
</dbReference>
<dbReference type="SUPFAM" id="SSF56059">
    <property type="entry name" value="Glutathione synthetase ATP-binding domain-like"/>
    <property type="match status" value="1"/>
</dbReference>
<dbReference type="AlphaFoldDB" id="A0A1F6Y2Y3"/>
<reference evidence="1 2" key="1">
    <citation type="journal article" date="2016" name="Nat. Commun.">
        <title>Thousands of microbial genomes shed light on interconnected biogeochemical processes in an aquifer system.</title>
        <authorList>
            <person name="Anantharaman K."/>
            <person name="Brown C.T."/>
            <person name="Hug L.A."/>
            <person name="Sharon I."/>
            <person name="Castelle C.J."/>
            <person name="Probst A.J."/>
            <person name="Thomas B.C."/>
            <person name="Singh A."/>
            <person name="Wilkins M.J."/>
            <person name="Karaoz U."/>
            <person name="Brodie E.L."/>
            <person name="Williams K.H."/>
            <person name="Hubbard S.S."/>
            <person name="Banfield J.F."/>
        </authorList>
    </citation>
    <scope>NUCLEOTIDE SEQUENCE [LARGE SCALE GENOMIC DNA]</scope>
</reference>